<reference evidence="9" key="1">
    <citation type="journal article" date="2022" name="G3 (Bethesda)">
        <title>High quality genome of the basidiomycete yeast Dioszegia hungarica PDD-24b-2 isolated from cloud water.</title>
        <authorList>
            <person name="Jarrige D."/>
            <person name="Haridas S."/>
            <person name="Bleykasten-Grosshans C."/>
            <person name="Joly M."/>
            <person name="Nadalig T."/>
            <person name="Sancelme M."/>
            <person name="Vuilleumier S."/>
            <person name="Grigoriev I.V."/>
            <person name="Amato P."/>
            <person name="Bringel F."/>
        </authorList>
    </citation>
    <scope>NUCLEOTIDE SEQUENCE</scope>
    <source>
        <strain evidence="9">PDD-24b-2</strain>
    </source>
</reference>
<protein>
    <submittedName>
        <fullName evidence="9">Transporter-domain-containing protein</fullName>
    </submittedName>
</protein>
<feature type="transmembrane region" description="Helical" evidence="7">
    <location>
        <begin position="463"/>
        <end position="484"/>
    </location>
</feature>
<dbReference type="Proteomes" id="UP001164286">
    <property type="component" value="Unassembled WGS sequence"/>
</dbReference>
<sequence>MTQPQATDNPFSPPITPDKLTPVSTRPNSPDGSNEITLQSALYPVPTLQDGVPLKEVQSKAAVAALDHDTASFYIPLRSKGMIKLYMIWCPIFMSTFMGGYAFAGMTAINTLPSYQEYFNLSGVGVSTGLIFALWPIAACCTFWIGPIISDKFGRVRATLFCSCMFLIGSTLIAFAQNVAMLLIGRAFCGSGICMIQAATPAYVIETCPPLKRGLFSGLYNTVFLVGFCTATAIGIGATRVQNQWGWRLVVIIQMIFPIILGVSTFFIPDTPRWLYNNGQTEKALAVLIKYHGSGVLTDVVQMEYQQIERSVQAAREKGLKRWDFRNLGNTRGNRYRLMLALVTGAFVGYTTPASRLSMSLIANVASLLASTTGSLILDRVGRRKLLILGSFACSICLMGSMVSASQSGVPLGVSVASTNPSASRASIACFVFFMVSYGMSYQPLLPTYPGEVLSTDQRSTGMGLMAFTLNLFMFISLFAIPVALERIGWWVYLPFVIWTLFQGVTWFFIAVETKGRSLEELDAIFDSKHPVRASLIRTSRLTGNESAA</sequence>
<feature type="transmembrane region" description="Helical" evidence="7">
    <location>
        <begin position="245"/>
        <end position="268"/>
    </location>
</feature>
<feature type="compositionally biased region" description="Polar residues" evidence="6">
    <location>
        <begin position="1"/>
        <end position="10"/>
    </location>
</feature>
<dbReference type="Pfam" id="PF00083">
    <property type="entry name" value="Sugar_tr"/>
    <property type="match status" value="1"/>
</dbReference>
<keyword evidence="10" id="KW-1185">Reference proteome</keyword>
<evidence type="ECO:0000256" key="4">
    <source>
        <dbReference type="ARBA" id="ARBA00022989"/>
    </source>
</evidence>
<accession>A0AA38LYP4</accession>
<feature type="transmembrane region" description="Helical" evidence="7">
    <location>
        <begin position="124"/>
        <end position="146"/>
    </location>
</feature>
<comment type="caution">
    <text evidence="9">The sequence shown here is derived from an EMBL/GenBank/DDBJ whole genome shotgun (WGS) entry which is preliminary data.</text>
</comment>
<evidence type="ECO:0000256" key="7">
    <source>
        <dbReference type="SAM" id="Phobius"/>
    </source>
</evidence>
<feature type="region of interest" description="Disordered" evidence="6">
    <location>
        <begin position="1"/>
        <end position="32"/>
    </location>
</feature>
<feature type="transmembrane region" description="Helical" evidence="7">
    <location>
        <begin position="423"/>
        <end position="442"/>
    </location>
</feature>
<feature type="transmembrane region" description="Helical" evidence="7">
    <location>
        <begin position="336"/>
        <end position="353"/>
    </location>
</feature>
<dbReference type="RefSeq" id="XP_052948986.1">
    <property type="nucleotide sequence ID" value="XM_053090627.1"/>
</dbReference>
<organism evidence="9 10">
    <name type="scientific">Dioszegia hungarica</name>
    <dbReference type="NCBI Taxonomy" id="4972"/>
    <lineage>
        <taxon>Eukaryota</taxon>
        <taxon>Fungi</taxon>
        <taxon>Dikarya</taxon>
        <taxon>Basidiomycota</taxon>
        <taxon>Agaricomycotina</taxon>
        <taxon>Tremellomycetes</taxon>
        <taxon>Tremellales</taxon>
        <taxon>Bulleribasidiaceae</taxon>
        <taxon>Dioszegia</taxon>
    </lineage>
</organism>
<feature type="transmembrane region" description="Helical" evidence="7">
    <location>
        <begin position="183"/>
        <end position="205"/>
    </location>
</feature>
<dbReference type="GeneID" id="77729832"/>
<dbReference type="InterPro" id="IPR036259">
    <property type="entry name" value="MFS_trans_sf"/>
</dbReference>
<comment type="similarity">
    <text evidence="2">Belongs to the major facilitator superfamily. Sugar transporter (TC 2.A.1.1) family.</text>
</comment>
<feature type="transmembrane region" description="Helical" evidence="7">
    <location>
        <begin position="386"/>
        <end position="403"/>
    </location>
</feature>
<dbReference type="PANTHER" id="PTHR48022">
    <property type="entry name" value="PLASTIDIC GLUCOSE TRANSPORTER 4"/>
    <property type="match status" value="1"/>
</dbReference>
<dbReference type="InterPro" id="IPR050360">
    <property type="entry name" value="MFS_Sugar_Transporters"/>
</dbReference>
<dbReference type="Gene3D" id="1.20.1250.20">
    <property type="entry name" value="MFS general substrate transporter like domains"/>
    <property type="match status" value="1"/>
</dbReference>
<dbReference type="PROSITE" id="PS00216">
    <property type="entry name" value="SUGAR_TRANSPORT_1"/>
    <property type="match status" value="1"/>
</dbReference>
<keyword evidence="5 7" id="KW-0472">Membrane</keyword>
<evidence type="ECO:0000259" key="8">
    <source>
        <dbReference type="PROSITE" id="PS50850"/>
    </source>
</evidence>
<keyword evidence="3 7" id="KW-0812">Transmembrane</keyword>
<evidence type="ECO:0000256" key="3">
    <source>
        <dbReference type="ARBA" id="ARBA00022692"/>
    </source>
</evidence>
<dbReference type="EMBL" id="JAKWFO010000001">
    <property type="protein sequence ID" value="KAI9639209.1"/>
    <property type="molecule type" value="Genomic_DNA"/>
</dbReference>
<dbReference type="GO" id="GO:0016020">
    <property type="term" value="C:membrane"/>
    <property type="evidence" value="ECO:0007669"/>
    <property type="project" value="UniProtKB-SubCell"/>
</dbReference>
<evidence type="ECO:0000313" key="10">
    <source>
        <dbReference type="Proteomes" id="UP001164286"/>
    </source>
</evidence>
<evidence type="ECO:0000256" key="6">
    <source>
        <dbReference type="SAM" id="MobiDB-lite"/>
    </source>
</evidence>
<feature type="transmembrane region" description="Helical" evidence="7">
    <location>
        <begin position="217"/>
        <end position="239"/>
    </location>
</feature>
<gene>
    <name evidence="9" type="ORF">MKK02DRAFT_39500</name>
</gene>
<feature type="domain" description="Major facilitator superfamily (MFS) profile" evidence="8">
    <location>
        <begin position="88"/>
        <end position="515"/>
    </location>
</feature>
<feature type="transmembrane region" description="Helical" evidence="7">
    <location>
        <begin position="490"/>
        <end position="512"/>
    </location>
</feature>
<evidence type="ECO:0000256" key="5">
    <source>
        <dbReference type="ARBA" id="ARBA00023136"/>
    </source>
</evidence>
<comment type="subcellular location">
    <subcellularLocation>
        <location evidence="1">Membrane</location>
        <topology evidence="1">Multi-pass membrane protein</topology>
    </subcellularLocation>
</comment>
<keyword evidence="4 7" id="KW-1133">Transmembrane helix</keyword>
<dbReference type="InterPro" id="IPR005828">
    <property type="entry name" value="MFS_sugar_transport-like"/>
</dbReference>
<dbReference type="PANTHER" id="PTHR48022:SF79">
    <property type="entry name" value="LACTOSE PERMEASE, PUTATIVE (AFU_ORTHOLOGUE AFUA_6G01860)-RELATED"/>
    <property type="match status" value="1"/>
</dbReference>
<dbReference type="GO" id="GO:0005351">
    <property type="term" value="F:carbohydrate:proton symporter activity"/>
    <property type="evidence" value="ECO:0007669"/>
    <property type="project" value="TreeGrafter"/>
</dbReference>
<dbReference type="SUPFAM" id="SSF103473">
    <property type="entry name" value="MFS general substrate transporter"/>
    <property type="match status" value="1"/>
</dbReference>
<name>A0AA38LYP4_9TREE</name>
<dbReference type="InterPro" id="IPR020846">
    <property type="entry name" value="MFS_dom"/>
</dbReference>
<evidence type="ECO:0000256" key="2">
    <source>
        <dbReference type="ARBA" id="ARBA00010992"/>
    </source>
</evidence>
<proteinExistence type="inferred from homology"/>
<dbReference type="InterPro" id="IPR005829">
    <property type="entry name" value="Sugar_transporter_CS"/>
</dbReference>
<evidence type="ECO:0000313" key="9">
    <source>
        <dbReference type="EMBL" id="KAI9639209.1"/>
    </source>
</evidence>
<dbReference type="PROSITE" id="PS50850">
    <property type="entry name" value="MFS"/>
    <property type="match status" value="1"/>
</dbReference>
<feature type="transmembrane region" description="Helical" evidence="7">
    <location>
        <begin position="158"/>
        <end position="177"/>
    </location>
</feature>
<feature type="transmembrane region" description="Helical" evidence="7">
    <location>
        <begin position="359"/>
        <end position="379"/>
    </location>
</feature>
<dbReference type="AlphaFoldDB" id="A0AA38LYP4"/>
<evidence type="ECO:0000256" key="1">
    <source>
        <dbReference type="ARBA" id="ARBA00004141"/>
    </source>
</evidence>
<feature type="compositionally biased region" description="Polar residues" evidence="6">
    <location>
        <begin position="22"/>
        <end position="32"/>
    </location>
</feature>
<feature type="transmembrane region" description="Helical" evidence="7">
    <location>
        <begin position="85"/>
        <end position="104"/>
    </location>
</feature>